<keyword evidence="2" id="KW-0812">Transmembrane</keyword>
<proteinExistence type="predicted"/>
<dbReference type="EMBL" id="CP031320">
    <property type="protein sequence ID" value="AXK37864.1"/>
    <property type="molecule type" value="Genomic_DNA"/>
</dbReference>
<keyword evidence="4" id="KW-1185">Reference proteome</keyword>
<evidence type="ECO:0000313" key="4">
    <source>
        <dbReference type="Proteomes" id="UP000254425"/>
    </source>
</evidence>
<dbReference type="AlphaFoldDB" id="A0A345Y1U8"/>
<evidence type="ECO:0008006" key="5">
    <source>
        <dbReference type="Google" id="ProtNLM"/>
    </source>
</evidence>
<feature type="compositionally biased region" description="Basic and acidic residues" evidence="1">
    <location>
        <begin position="231"/>
        <end position="241"/>
    </location>
</feature>
<feature type="region of interest" description="Disordered" evidence="1">
    <location>
        <begin position="135"/>
        <end position="171"/>
    </location>
</feature>
<dbReference type="Proteomes" id="UP000254425">
    <property type="component" value="Chromosome"/>
</dbReference>
<name>A0A345Y1U8_9ACTN</name>
<dbReference type="KEGG" id="sarm:DVA86_33800"/>
<feature type="transmembrane region" description="Helical" evidence="2">
    <location>
        <begin position="36"/>
        <end position="55"/>
    </location>
</feature>
<protein>
    <recommendedName>
        <fullName evidence="5">DUF2637 domain-containing protein</fullName>
    </recommendedName>
</protein>
<accession>A0A345Y1U8</accession>
<evidence type="ECO:0000256" key="2">
    <source>
        <dbReference type="SAM" id="Phobius"/>
    </source>
</evidence>
<evidence type="ECO:0000256" key="1">
    <source>
        <dbReference type="SAM" id="MobiDB-lite"/>
    </source>
</evidence>
<feature type="compositionally biased region" description="Low complexity" evidence="1">
    <location>
        <begin position="220"/>
        <end position="229"/>
    </location>
</feature>
<feature type="compositionally biased region" description="Pro residues" evidence="1">
    <location>
        <begin position="138"/>
        <end position="160"/>
    </location>
</feature>
<evidence type="ECO:0000313" key="3">
    <source>
        <dbReference type="EMBL" id="AXK37864.1"/>
    </source>
</evidence>
<feature type="region of interest" description="Disordered" evidence="1">
    <location>
        <begin position="220"/>
        <end position="241"/>
    </location>
</feature>
<organism evidence="3 4">
    <name type="scientific">Streptomyces armeniacus</name>
    <dbReference type="NCBI Taxonomy" id="83291"/>
    <lineage>
        <taxon>Bacteria</taxon>
        <taxon>Bacillati</taxon>
        <taxon>Actinomycetota</taxon>
        <taxon>Actinomycetes</taxon>
        <taxon>Kitasatosporales</taxon>
        <taxon>Streptomycetaceae</taxon>
        <taxon>Streptomyces</taxon>
    </lineage>
</organism>
<feature type="transmembrane region" description="Helical" evidence="2">
    <location>
        <begin position="104"/>
        <end position="127"/>
    </location>
</feature>
<feature type="transmembrane region" description="Helical" evidence="2">
    <location>
        <begin position="75"/>
        <end position="92"/>
    </location>
</feature>
<sequence>MLHRLTILLCAVGVLALTFTAVNVTLFASSRDVPLPIAVLLDPMLALTLTAVLYADSRLAAWGLRPPTWSTALRWWAGATAAVMNTWASLWPDGHIGWPHQADPAAVLLHLAPCLLLVGLAEAIAAYRRLLTETRNPNPQPVTAPRPEPPPRSVEPPLHPAPHTAPGGDLTRDDELLLRAHALDAAVRTRTGHPVSIRELRRQLHLGQDRARALRTRLDAALPDDATAPDPHPETSLDQGR</sequence>
<gene>
    <name evidence="3" type="ORF">DVA86_33800</name>
</gene>
<reference evidence="3 4" key="1">
    <citation type="submission" date="2018-07" db="EMBL/GenBank/DDBJ databases">
        <title>Draft genome of the type strain Streptomyces armeniacus ATCC 15676.</title>
        <authorList>
            <person name="Labana P."/>
            <person name="Gosse J.T."/>
            <person name="Boddy C.N."/>
        </authorList>
    </citation>
    <scope>NUCLEOTIDE SEQUENCE [LARGE SCALE GENOMIC DNA]</scope>
    <source>
        <strain evidence="3 4">ATCC 15676</strain>
    </source>
</reference>
<keyword evidence="2" id="KW-0472">Membrane</keyword>
<keyword evidence="2" id="KW-1133">Transmembrane helix</keyword>